<dbReference type="PROSITE" id="PS51257">
    <property type="entry name" value="PROKAR_LIPOPROTEIN"/>
    <property type="match status" value="1"/>
</dbReference>
<keyword evidence="3" id="KW-1185">Reference proteome</keyword>
<sequence>MSPRTSVLVLTVAAAALLSACGEPPRALPTSPPYVSPSAAPISLGPSLDLPLPTALTPGLPTGTVPYPTGPAYPTPAYPTYPTPTFTVPTTTPPTTTTPATPTPSHAARCAAQPTRPQILALITGRPGIPDKPLRVLEGPFCSGSWSFATVEVTGTDADELDPLMVVATGAGTTLALVAAGSDVCIDRVQTSAPPGIRVLACGF</sequence>
<dbReference type="EMBL" id="JAMYJR010000037">
    <property type="protein sequence ID" value="MCO8275322.1"/>
    <property type="molecule type" value="Genomic_DNA"/>
</dbReference>
<name>A0ABT1DWS3_9ACTN</name>
<reference evidence="2 3" key="1">
    <citation type="submission" date="2022-06" db="EMBL/GenBank/DDBJ databases">
        <title>New Species of the Genus Actinoplanes, ActinopZanes ferrugineus.</title>
        <authorList>
            <person name="Ding P."/>
        </authorList>
    </citation>
    <scope>NUCLEOTIDE SEQUENCE [LARGE SCALE GENOMIC DNA]</scope>
    <source>
        <strain evidence="2 3">TRM88003</strain>
    </source>
</reference>
<feature type="signal peptide" evidence="1">
    <location>
        <begin position="1"/>
        <end position="22"/>
    </location>
</feature>
<dbReference type="Proteomes" id="UP001523369">
    <property type="component" value="Unassembled WGS sequence"/>
</dbReference>
<protein>
    <submittedName>
        <fullName evidence="2">Uncharacterized protein</fullName>
    </submittedName>
</protein>
<feature type="chain" id="PRO_5046625064" evidence="1">
    <location>
        <begin position="23"/>
        <end position="204"/>
    </location>
</feature>
<evidence type="ECO:0000256" key="1">
    <source>
        <dbReference type="SAM" id="SignalP"/>
    </source>
</evidence>
<accession>A0ABT1DWS3</accession>
<keyword evidence="1" id="KW-0732">Signal</keyword>
<evidence type="ECO:0000313" key="3">
    <source>
        <dbReference type="Proteomes" id="UP001523369"/>
    </source>
</evidence>
<proteinExistence type="predicted"/>
<organism evidence="2 3">
    <name type="scientific">Paractinoplanes aksuensis</name>
    <dbReference type="NCBI Taxonomy" id="2939490"/>
    <lineage>
        <taxon>Bacteria</taxon>
        <taxon>Bacillati</taxon>
        <taxon>Actinomycetota</taxon>
        <taxon>Actinomycetes</taxon>
        <taxon>Micromonosporales</taxon>
        <taxon>Micromonosporaceae</taxon>
        <taxon>Paractinoplanes</taxon>
    </lineage>
</organism>
<evidence type="ECO:0000313" key="2">
    <source>
        <dbReference type="EMBL" id="MCO8275322.1"/>
    </source>
</evidence>
<gene>
    <name evidence="2" type="ORF">M1L60_32540</name>
</gene>
<comment type="caution">
    <text evidence="2">The sequence shown here is derived from an EMBL/GenBank/DDBJ whole genome shotgun (WGS) entry which is preliminary data.</text>
</comment>
<dbReference type="RefSeq" id="WP_253241385.1">
    <property type="nucleotide sequence ID" value="NZ_JAMYJR010000037.1"/>
</dbReference>